<accession>A0A7C9B743</accession>
<dbReference type="EMBL" id="GISG01287842">
    <property type="protein sequence ID" value="MBA4680635.1"/>
    <property type="molecule type" value="Transcribed_RNA"/>
</dbReference>
<proteinExistence type="predicted"/>
<reference evidence="1" key="1">
    <citation type="journal article" date="2013" name="J. Plant Res.">
        <title>Effect of fungi and light on seed germination of three Opuntia species from semiarid lands of central Mexico.</title>
        <authorList>
            <person name="Delgado-Sanchez P."/>
            <person name="Jimenez-Bremont J.F."/>
            <person name="Guerrero-Gonzalez Mde L."/>
            <person name="Flores J."/>
        </authorList>
    </citation>
    <scope>NUCLEOTIDE SEQUENCE</scope>
    <source>
        <tissue evidence="1">Cladode</tissue>
    </source>
</reference>
<name>A0A7C9B743_OPUST</name>
<evidence type="ECO:0000313" key="1">
    <source>
        <dbReference type="EMBL" id="MBA4680635.1"/>
    </source>
</evidence>
<organism evidence="1">
    <name type="scientific">Opuntia streptacantha</name>
    <name type="common">Prickly pear cactus</name>
    <name type="synonym">Opuntia cardona</name>
    <dbReference type="NCBI Taxonomy" id="393608"/>
    <lineage>
        <taxon>Eukaryota</taxon>
        <taxon>Viridiplantae</taxon>
        <taxon>Streptophyta</taxon>
        <taxon>Embryophyta</taxon>
        <taxon>Tracheophyta</taxon>
        <taxon>Spermatophyta</taxon>
        <taxon>Magnoliopsida</taxon>
        <taxon>eudicotyledons</taxon>
        <taxon>Gunneridae</taxon>
        <taxon>Pentapetalae</taxon>
        <taxon>Caryophyllales</taxon>
        <taxon>Cactineae</taxon>
        <taxon>Cactaceae</taxon>
        <taxon>Opuntioideae</taxon>
        <taxon>Opuntia</taxon>
    </lineage>
</organism>
<protein>
    <submittedName>
        <fullName evidence="1">Uncharacterized protein</fullName>
    </submittedName>
</protein>
<reference evidence="1" key="2">
    <citation type="submission" date="2020-07" db="EMBL/GenBank/DDBJ databases">
        <authorList>
            <person name="Vera ALvarez R."/>
            <person name="Arias-Moreno D.M."/>
            <person name="Jimenez-Jacinto V."/>
            <person name="Jimenez-Bremont J.F."/>
            <person name="Swaminathan K."/>
            <person name="Moose S.P."/>
            <person name="Guerrero-Gonzalez M.L."/>
            <person name="Marino-Ramirez L."/>
            <person name="Landsman D."/>
            <person name="Rodriguez-Kessler M."/>
            <person name="Delgado-Sanchez P."/>
        </authorList>
    </citation>
    <scope>NUCLEOTIDE SEQUENCE</scope>
    <source>
        <tissue evidence="1">Cladode</tissue>
    </source>
</reference>
<sequence>MDIIKSLRMNPMDLATLTKMGALHLAVNLIQQAQVLGMTGTRRMTGHQARSRGDHCPPNVMMAGLAGMTPKMMSDLKTSIAALLMGKAQALVAMGSQTPCGVKAVFSEFHLI</sequence>
<dbReference type="AlphaFoldDB" id="A0A7C9B743"/>